<evidence type="ECO:0000256" key="5">
    <source>
        <dbReference type="ARBA" id="ARBA00022729"/>
    </source>
</evidence>
<keyword evidence="4" id="KW-0812">Transmembrane</keyword>
<evidence type="ECO:0000256" key="12">
    <source>
        <dbReference type="ARBA" id="ARBA00023180"/>
    </source>
</evidence>
<accession>A0A8J5LEZ2</accession>
<gene>
    <name evidence="14" type="ORF">ZIOFF_015040</name>
</gene>
<evidence type="ECO:0000256" key="11">
    <source>
        <dbReference type="ARBA" id="ARBA00023136"/>
    </source>
</evidence>
<dbReference type="GO" id="GO:0004674">
    <property type="term" value="F:protein serine/threonine kinase activity"/>
    <property type="evidence" value="ECO:0007669"/>
    <property type="project" value="UniProtKB-KW"/>
</dbReference>
<sequence>MEETKAALPRWKPLCLLIFNNRNQHEVRGAESSLFDLESIRIATDNFSDANKLGEGGFGPVYKGSLENGEQIAVKRLSRSSGQGLVELKNEVLLVAKLQHRNLVKLLDPLRRMQLDLATRFKIIEGVGRGLLYLHEDSRLKIIHRDLKASNILLDADMNPKISDFGLAKIFGGDETQGNTSRIAGTYGYMAPEYALQGIFSIKSDVFSYGVLILEILTSHKNSGYQGLSSEYSIDLLTYVWRHWTQGNALQVIDQSLVHQCHVQEVLRCMHIGLLCVQEDPNKRPTMANVLLMLNSHSVSLPTSSAPAFANHHGATNQSNVVLQRMEISVTAKFSKNDVTVSELKPR</sequence>
<dbReference type="InterPro" id="IPR001245">
    <property type="entry name" value="Ser-Thr/Tyr_kinase_cat_dom"/>
</dbReference>
<keyword evidence="15" id="KW-1185">Reference proteome</keyword>
<feature type="domain" description="Protein kinase" evidence="13">
    <location>
        <begin position="47"/>
        <end position="300"/>
    </location>
</feature>
<dbReference type="FunFam" id="3.30.200.20:FF:001238">
    <property type="entry name" value="Os08g0179000 protein"/>
    <property type="match status" value="1"/>
</dbReference>
<evidence type="ECO:0000256" key="8">
    <source>
        <dbReference type="ARBA" id="ARBA00022777"/>
    </source>
</evidence>
<dbReference type="GO" id="GO:0005886">
    <property type="term" value="C:plasma membrane"/>
    <property type="evidence" value="ECO:0007669"/>
    <property type="project" value="TreeGrafter"/>
</dbReference>
<protein>
    <recommendedName>
        <fullName evidence="13">Protein kinase domain-containing protein</fullName>
    </recommendedName>
</protein>
<evidence type="ECO:0000256" key="10">
    <source>
        <dbReference type="ARBA" id="ARBA00022989"/>
    </source>
</evidence>
<evidence type="ECO:0000256" key="1">
    <source>
        <dbReference type="ARBA" id="ARBA00004167"/>
    </source>
</evidence>
<evidence type="ECO:0000256" key="4">
    <source>
        <dbReference type="ARBA" id="ARBA00022692"/>
    </source>
</evidence>
<keyword evidence="11" id="KW-0472">Membrane</keyword>
<name>A0A8J5LEZ2_ZINOF</name>
<comment type="caution">
    <text evidence="14">The sequence shown here is derived from an EMBL/GenBank/DDBJ whole genome shotgun (WGS) entry which is preliminary data.</text>
</comment>
<dbReference type="InterPro" id="IPR008271">
    <property type="entry name" value="Ser/Thr_kinase_AS"/>
</dbReference>
<keyword evidence="2" id="KW-0723">Serine/threonine-protein kinase</keyword>
<dbReference type="Gene3D" id="1.10.510.10">
    <property type="entry name" value="Transferase(Phosphotransferase) domain 1"/>
    <property type="match status" value="1"/>
</dbReference>
<keyword evidence="6" id="KW-0677">Repeat</keyword>
<evidence type="ECO:0000256" key="6">
    <source>
        <dbReference type="ARBA" id="ARBA00022737"/>
    </source>
</evidence>
<dbReference type="Proteomes" id="UP000734854">
    <property type="component" value="Unassembled WGS sequence"/>
</dbReference>
<dbReference type="GO" id="GO:0005524">
    <property type="term" value="F:ATP binding"/>
    <property type="evidence" value="ECO:0007669"/>
    <property type="project" value="UniProtKB-KW"/>
</dbReference>
<dbReference type="InterPro" id="IPR011009">
    <property type="entry name" value="Kinase-like_dom_sf"/>
</dbReference>
<evidence type="ECO:0000256" key="7">
    <source>
        <dbReference type="ARBA" id="ARBA00022741"/>
    </source>
</evidence>
<keyword evidence="9" id="KW-0067">ATP-binding</keyword>
<dbReference type="AlphaFoldDB" id="A0A8J5LEZ2"/>
<evidence type="ECO:0000313" key="15">
    <source>
        <dbReference type="Proteomes" id="UP000734854"/>
    </source>
</evidence>
<keyword evidence="10" id="KW-1133">Transmembrane helix</keyword>
<dbReference type="InterPro" id="IPR000719">
    <property type="entry name" value="Prot_kinase_dom"/>
</dbReference>
<dbReference type="SUPFAM" id="SSF56112">
    <property type="entry name" value="Protein kinase-like (PK-like)"/>
    <property type="match status" value="1"/>
</dbReference>
<reference evidence="14 15" key="1">
    <citation type="submission" date="2020-08" db="EMBL/GenBank/DDBJ databases">
        <title>Plant Genome Project.</title>
        <authorList>
            <person name="Zhang R.-G."/>
        </authorList>
    </citation>
    <scope>NUCLEOTIDE SEQUENCE [LARGE SCALE GENOMIC DNA]</scope>
    <source>
        <tissue evidence="14">Rhizome</tissue>
    </source>
</reference>
<dbReference type="SMART" id="SM00220">
    <property type="entry name" value="S_TKc"/>
    <property type="match status" value="1"/>
</dbReference>
<evidence type="ECO:0000259" key="13">
    <source>
        <dbReference type="PROSITE" id="PS50011"/>
    </source>
</evidence>
<organism evidence="14 15">
    <name type="scientific">Zingiber officinale</name>
    <name type="common">Ginger</name>
    <name type="synonym">Amomum zingiber</name>
    <dbReference type="NCBI Taxonomy" id="94328"/>
    <lineage>
        <taxon>Eukaryota</taxon>
        <taxon>Viridiplantae</taxon>
        <taxon>Streptophyta</taxon>
        <taxon>Embryophyta</taxon>
        <taxon>Tracheophyta</taxon>
        <taxon>Spermatophyta</taxon>
        <taxon>Magnoliopsida</taxon>
        <taxon>Liliopsida</taxon>
        <taxon>Zingiberales</taxon>
        <taxon>Zingiberaceae</taxon>
        <taxon>Zingiber</taxon>
    </lineage>
</organism>
<comment type="subcellular location">
    <subcellularLocation>
        <location evidence="1">Membrane</location>
        <topology evidence="1">Single-pass membrane protein</topology>
    </subcellularLocation>
</comment>
<evidence type="ECO:0000256" key="3">
    <source>
        <dbReference type="ARBA" id="ARBA00022679"/>
    </source>
</evidence>
<dbReference type="Pfam" id="PF07714">
    <property type="entry name" value="PK_Tyr_Ser-Thr"/>
    <property type="match status" value="2"/>
</dbReference>
<keyword evidence="7" id="KW-0547">Nucleotide-binding</keyword>
<proteinExistence type="predicted"/>
<dbReference type="FunFam" id="1.10.510.10:FF:000129">
    <property type="entry name" value="cysteine-rich receptor-like protein kinase 10"/>
    <property type="match status" value="1"/>
</dbReference>
<dbReference type="Gene3D" id="3.30.200.20">
    <property type="entry name" value="Phosphorylase Kinase, domain 1"/>
    <property type="match status" value="1"/>
</dbReference>
<evidence type="ECO:0000256" key="9">
    <source>
        <dbReference type="ARBA" id="ARBA00022840"/>
    </source>
</evidence>
<dbReference type="PANTHER" id="PTHR27002">
    <property type="entry name" value="RECEPTOR-LIKE SERINE/THREONINE-PROTEIN KINASE SD1-8"/>
    <property type="match status" value="1"/>
</dbReference>
<evidence type="ECO:0000256" key="2">
    <source>
        <dbReference type="ARBA" id="ARBA00022527"/>
    </source>
</evidence>
<dbReference type="PROSITE" id="PS00108">
    <property type="entry name" value="PROTEIN_KINASE_ST"/>
    <property type="match status" value="1"/>
</dbReference>
<keyword evidence="3" id="KW-0808">Transferase</keyword>
<dbReference type="PANTHER" id="PTHR27002:SF1050">
    <property type="entry name" value="CYSTEINE-RICH RECEPTOR-LIKE PROTEIN KINASE 5"/>
    <property type="match status" value="1"/>
</dbReference>
<dbReference type="PROSITE" id="PS50011">
    <property type="entry name" value="PROTEIN_KINASE_DOM"/>
    <property type="match status" value="1"/>
</dbReference>
<dbReference type="EMBL" id="JACMSC010000004">
    <property type="protein sequence ID" value="KAG6525088.1"/>
    <property type="molecule type" value="Genomic_DNA"/>
</dbReference>
<keyword evidence="5" id="KW-0732">Signal</keyword>
<evidence type="ECO:0000313" key="14">
    <source>
        <dbReference type="EMBL" id="KAG6525088.1"/>
    </source>
</evidence>
<keyword evidence="8" id="KW-0418">Kinase</keyword>
<dbReference type="GO" id="GO:0006950">
    <property type="term" value="P:response to stress"/>
    <property type="evidence" value="ECO:0007669"/>
    <property type="project" value="UniProtKB-ARBA"/>
</dbReference>
<keyword evidence="12" id="KW-0325">Glycoprotein</keyword>